<dbReference type="PANTHER" id="PTHR21499:SF70">
    <property type="entry name" value="ASPARTOKINASE"/>
    <property type="match status" value="1"/>
</dbReference>
<dbReference type="InterPro" id="IPR027795">
    <property type="entry name" value="CASTOR_ACT_dom"/>
</dbReference>
<proteinExistence type="inferred from homology"/>
<evidence type="ECO:0000256" key="8">
    <source>
        <dbReference type="RuleBase" id="RU004249"/>
    </source>
</evidence>
<dbReference type="EMBL" id="CP011266">
    <property type="protein sequence ID" value="ALT69525.1"/>
    <property type="molecule type" value="Genomic_DNA"/>
</dbReference>
<dbReference type="SUPFAM" id="SSF55021">
    <property type="entry name" value="ACT-like"/>
    <property type="match status" value="2"/>
</dbReference>
<keyword evidence="2 7" id="KW-0808">Transferase</keyword>
<dbReference type="UniPathway" id="UPA00050">
    <property type="reaction ID" value="UER00461"/>
</dbReference>
<dbReference type="InterPro" id="IPR001048">
    <property type="entry name" value="Asp/Glu/Uridylate_kinase"/>
</dbReference>
<dbReference type="Pfam" id="PF22468">
    <property type="entry name" value="ACT_9"/>
    <property type="match status" value="1"/>
</dbReference>
<evidence type="ECO:0000256" key="5">
    <source>
        <dbReference type="ARBA" id="ARBA00022840"/>
    </source>
</evidence>
<dbReference type="RefSeq" id="WP_058739755.1">
    <property type="nucleotide sequence ID" value="NZ_CP011266.1"/>
</dbReference>
<keyword evidence="3" id="KW-0547">Nucleotide-binding</keyword>
<evidence type="ECO:0000256" key="4">
    <source>
        <dbReference type="ARBA" id="ARBA00022777"/>
    </source>
</evidence>
<dbReference type="Gene3D" id="3.30.2130.10">
    <property type="entry name" value="VC0802-like"/>
    <property type="match status" value="1"/>
</dbReference>
<dbReference type="KEGG" id="mmil:sm9_1758"/>
<evidence type="ECO:0000259" key="9">
    <source>
        <dbReference type="PROSITE" id="PS51671"/>
    </source>
</evidence>
<dbReference type="Proteomes" id="UP000067738">
    <property type="component" value="Chromosome"/>
</dbReference>
<dbReference type="InterPro" id="IPR005260">
    <property type="entry name" value="Asp_kin_monofn"/>
</dbReference>
<dbReference type="PATRIC" id="fig|230361.4.peg.1820"/>
<dbReference type="InterPro" id="IPR045865">
    <property type="entry name" value="ACT-like_dom_sf"/>
</dbReference>
<dbReference type="OrthoDB" id="8904at2157"/>
<organism evidence="10 11">
    <name type="scientific">Methanobrevibacter millerae</name>
    <dbReference type="NCBI Taxonomy" id="230361"/>
    <lineage>
        <taxon>Archaea</taxon>
        <taxon>Methanobacteriati</taxon>
        <taxon>Methanobacteriota</taxon>
        <taxon>Methanomada group</taxon>
        <taxon>Methanobacteria</taxon>
        <taxon>Methanobacteriales</taxon>
        <taxon>Methanobacteriaceae</taxon>
        <taxon>Methanobrevibacter</taxon>
    </lineage>
</organism>
<dbReference type="GO" id="GO:0009090">
    <property type="term" value="P:homoserine biosynthetic process"/>
    <property type="evidence" value="ECO:0007669"/>
    <property type="project" value="TreeGrafter"/>
</dbReference>
<comment type="catalytic activity">
    <reaction evidence="6 7">
        <text>L-aspartate + ATP = 4-phospho-L-aspartate + ADP</text>
        <dbReference type="Rhea" id="RHEA:23776"/>
        <dbReference type="ChEBI" id="CHEBI:29991"/>
        <dbReference type="ChEBI" id="CHEBI:30616"/>
        <dbReference type="ChEBI" id="CHEBI:57535"/>
        <dbReference type="ChEBI" id="CHEBI:456216"/>
        <dbReference type="EC" id="2.7.2.4"/>
    </reaction>
</comment>
<reference evidence="10 11" key="1">
    <citation type="submission" date="2015-04" db="EMBL/GenBank/DDBJ databases">
        <title>The complete genome sequence of the rumen methanogen Methanobrevibacter millerae SM9.</title>
        <authorList>
            <person name="Leahy S.C."/>
            <person name="Kelly W.J."/>
            <person name="Pacheco D.M."/>
            <person name="Li D."/>
            <person name="Altermann E."/>
            <person name="Attwood G.T."/>
        </authorList>
    </citation>
    <scope>NUCLEOTIDE SEQUENCE [LARGE SCALE GENOMIC DNA]</scope>
    <source>
        <strain evidence="10 11">SM9</strain>
    </source>
</reference>
<sequence length="407" mass="43880">MDLIVAKFGGTSVGDGSRIKKAAQSVVNEYMKGKQVVVVVSAVNKTTDDLIGLSNEAIGSNLTDNQKAEIMAMGELTSSRLFSATVESLGVKSQFIDPYNELWPIMTDSNALEAKIDFATTNKMFKGIEELLNQGIIPVICGFLGKGPSGEITTLGRGGSDVSAFLIGHCLDANEVIIVTDVEGVMSTDPNKIEEAELLDEISVEEMWDLATHGAQVLHPHALKYKDPLISAKIINFAYGDLSVKGTRITGPFEGDMTKSVSLYKNPISLIALVGDGMLKKSGLLAKLTACLASNNINIFGISAGQNSMTVFVEKQDSQKAYRLLHTLVIEDDVFSSLSLAEDTSMITIVSPDFAEETPGIISKITEPLRKNHINIIEISSSQTAIVVYVKLEDGKKAFELLKEVLE</sequence>
<dbReference type="PIRSF" id="PIRSF000726">
    <property type="entry name" value="Asp_kin"/>
    <property type="match status" value="1"/>
</dbReference>
<keyword evidence="11" id="KW-1185">Reference proteome</keyword>
<comment type="similarity">
    <text evidence="1 7">Belongs to the aspartokinase family.</text>
</comment>
<dbReference type="CDD" id="cd04234">
    <property type="entry name" value="AAK_AK"/>
    <property type="match status" value="1"/>
</dbReference>
<keyword evidence="4 7" id="KW-0418">Kinase</keyword>
<dbReference type="InterPro" id="IPR018042">
    <property type="entry name" value="Aspartate_kinase_CS"/>
</dbReference>
<comment type="pathway">
    <text evidence="8">Amino-acid biosynthesis; L-threonine biosynthesis; L-threonine from L-aspartate: step 1/5.</text>
</comment>
<evidence type="ECO:0000256" key="3">
    <source>
        <dbReference type="ARBA" id="ARBA00022741"/>
    </source>
</evidence>
<dbReference type="NCBIfam" id="TIGR00657">
    <property type="entry name" value="asp_kinases"/>
    <property type="match status" value="1"/>
</dbReference>
<keyword evidence="8" id="KW-0028">Amino-acid biosynthesis</keyword>
<dbReference type="Gene3D" id="3.30.70.260">
    <property type="match status" value="1"/>
</dbReference>
<evidence type="ECO:0000256" key="7">
    <source>
        <dbReference type="RuleBase" id="RU003448"/>
    </source>
</evidence>
<dbReference type="AlphaFoldDB" id="A0A0U2SKY0"/>
<comment type="pathway">
    <text evidence="8">Amino-acid biosynthesis; L-methionine biosynthesis via de novo pathway; L-homoserine from L-aspartate: step 1/3.</text>
</comment>
<dbReference type="UniPathway" id="UPA00034">
    <property type="reaction ID" value="UER00015"/>
</dbReference>
<gene>
    <name evidence="10" type="primary">ask</name>
    <name evidence="10" type="ORF">sm9_1758</name>
</gene>
<dbReference type="GO" id="GO:0009088">
    <property type="term" value="P:threonine biosynthetic process"/>
    <property type="evidence" value="ECO:0007669"/>
    <property type="project" value="UniProtKB-UniPathway"/>
</dbReference>
<keyword evidence="5" id="KW-0067">ATP-binding</keyword>
<dbReference type="GO" id="GO:0004072">
    <property type="term" value="F:aspartate kinase activity"/>
    <property type="evidence" value="ECO:0007669"/>
    <property type="project" value="UniProtKB-EC"/>
</dbReference>
<evidence type="ECO:0000256" key="2">
    <source>
        <dbReference type="ARBA" id="ARBA00022679"/>
    </source>
</evidence>
<dbReference type="EC" id="2.7.2.4" evidence="7"/>
<dbReference type="PROSITE" id="PS51671">
    <property type="entry name" value="ACT"/>
    <property type="match status" value="1"/>
</dbReference>
<dbReference type="GO" id="GO:0005829">
    <property type="term" value="C:cytosol"/>
    <property type="evidence" value="ECO:0007669"/>
    <property type="project" value="TreeGrafter"/>
</dbReference>
<dbReference type="InterPro" id="IPR054352">
    <property type="entry name" value="ACT_Aspartokinase"/>
</dbReference>
<feature type="domain" description="ACT" evidence="9">
    <location>
        <begin position="350"/>
        <end position="407"/>
    </location>
</feature>
<dbReference type="PROSITE" id="PS00324">
    <property type="entry name" value="ASPARTOKINASE"/>
    <property type="match status" value="1"/>
</dbReference>
<evidence type="ECO:0000313" key="11">
    <source>
        <dbReference type="Proteomes" id="UP000067738"/>
    </source>
</evidence>
<evidence type="ECO:0000256" key="6">
    <source>
        <dbReference type="ARBA" id="ARBA00047872"/>
    </source>
</evidence>
<dbReference type="InterPro" id="IPR036393">
    <property type="entry name" value="AceGlu_kinase-like_sf"/>
</dbReference>
<dbReference type="NCBIfam" id="TIGR00656">
    <property type="entry name" value="asp_kin_monofn"/>
    <property type="match status" value="1"/>
</dbReference>
<dbReference type="GeneID" id="26736701"/>
<evidence type="ECO:0000313" key="10">
    <source>
        <dbReference type="EMBL" id="ALT69525.1"/>
    </source>
</evidence>
<dbReference type="UniPathway" id="UPA00051">
    <property type="reaction ID" value="UER00462"/>
</dbReference>
<dbReference type="SUPFAM" id="SSF53633">
    <property type="entry name" value="Carbamate kinase-like"/>
    <property type="match status" value="1"/>
</dbReference>
<dbReference type="GO" id="GO:0005524">
    <property type="term" value="F:ATP binding"/>
    <property type="evidence" value="ECO:0007669"/>
    <property type="project" value="UniProtKB-KW"/>
</dbReference>
<dbReference type="InterPro" id="IPR002912">
    <property type="entry name" value="ACT_dom"/>
</dbReference>
<evidence type="ECO:0000256" key="1">
    <source>
        <dbReference type="ARBA" id="ARBA00010122"/>
    </source>
</evidence>
<dbReference type="GO" id="GO:0009089">
    <property type="term" value="P:lysine biosynthetic process via diaminopimelate"/>
    <property type="evidence" value="ECO:0007669"/>
    <property type="project" value="UniProtKB-UniPathway"/>
</dbReference>
<comment type="pathway">
    <text evidence="8">Amino-acid biosynthesis; L-lysine biosynthesis via DAP pathway; (S)-tetrahydrodipicolinate from L-aspartate: step 1/4.</text>
</comment>
<dbReference type="Gene3D" id="3.40.1160.10">
    <property type="entry name" value="Acetylglutamate kinase-like"/>
    <property type="match status" value="1"/>
</dbReference>
<dbReference type="InterPro" id="IPR001341">
    <property type="entry name" value="Asp_kinase"/>
</dbReference>
<protein>
    <recommendedName>
        <fullName evidence="7">Aspartokinase</fullName>
        <ecNumber evidence="7">2.7.2.4</ecNumber>
    </recommendedName>
</protein>
<dbReference type="PANTHER" id="PTHR21499">
    <property type="entry name" value="ASPARTATE KINASE"/>
    <property type="match status" value="1"/>
</dbReference>
<dbReference type="Pfam" id="PF00696">
    <property type="entry name" value="AA_kinase"/>
    <property type="match status" value="1"/>
</dbReference>
<dbReference type="NCBIfam" id="NF005159">
    <property type="entry name" value="PRK06635.2-3"/>
    <property type="match status" value="1"/>
</dbReference>
<name>A0A0U2SKY0_9EURY</name>
<accession>A0A0U2SKY0</accession>
<dbReference type="Pfam" id="PF13840">
    <property type="entry name" value="ACT_7"/>
    <property type="match status" value="1"/>
</dbReference>
<dbReference type="CDD" id="cd04892">
    <property type="entry name" value="ACT_AK-like_2"/>
    <property type="match status" value="1"/>
</dbReference>